<evidence type="ECO:0000313" key="3">
    <source>
        <dbReference type="EMBL" id="KAF2754341.1"/>
    </source>
</evidence>
<accession>A0A6A6VZU9</accession>
<dbReference type="PROSITE" id="PS50048">
    <property type="entry name" value="ZN2_CY6_FUNGAL_2"/>
    <property type="match status" value="1"/>
</dbReference>
<gene>
    <name evidence="3" type="ORF">EJ05DRAFT_504432</name>
</gene>
<dbReference type="SMART" id="SM00066">
    <property type="entry name" value="GAL4"/>
    <property type="match status" value="1"/>
</dbReference>
<dbReference type="PANTHER" id="PTHR47657">
    <property type="entry name" value="STEROL REGULATORY ELEMENT-BINDING PROTEIN ECM22"/>
    <property type="match status" value="1"/>
</dbReference>
<dbReference type="Pfam" id="PF00172">
    <property type="entry name" value="Zn_clus"/>
    <property type="match status" value="1"/>
</dbReference>
<protein>
    <recommendedName>
        <fullName evidence="2">Zn(2)-C6 fungal-type domain-containing protein</fullName>
    </recommendedName>
</protein>
<dbReference type="AlphaFoldDB" id="A0A6A6VZU9"/>
<dbReference type="Proteomes" id="UP000799437">
    <property type="component" value="Unassembled WGS sequence"/>
</dbReference>
<dbReference type="InterPro" id="IPR001138">
    <property type="entry name" value="Zn2Cys6_DnaBD"/>
</dbReference>
<dbReference type="PROSITE" id="PS00463">
    <property type="entry name" value="ZN2_CY6_FUNGAL_1"/>
    <property type="match status" value="1"/>
</dbReference>
<evidence type="ECO:0000256" key="1">
    <source>
        <dbReference type="ARBA" id="ARBA00023242"/>
    </source>
</evidence>
<keyword evidence="1" id="KW-0539">Nucleus</keyword>
<dbReference type="OrthoDB" id="416217at2759"/>
<name>A0A6A6VZU9_9PEZI</name>
<keyword evidence="4" id="KW-1185">Reference proteome</keyword>
<dbReference type="GO" id="GO:0008270">
    <property type="term" value="F:zinc ion binding"/>
    <property type="evidence" value="ECO:0007669"/>
    <property type="project" value="InterPro"/>
</dbReference>
<dbReference type="InterPro" id="IPR052400">
    <property type="entry name" value="Zn2-C6_fungal_TF"/>
</dbReference>
<evidence type="ECO:0000259" key="2">
    <source>
        <dbReference type="PROSITE" id="PS50048"/>
    </source>
</evidence>
<dbReference type="SUPFAM" id="SSF57701">
    <property type="entry name" value="Zn2/Cys6 DNA-binding domain"/>
    <property type="match status" value="1"/>
</dbReference>
<dbReference type="CDD" id="cd00067">
    <property type="entry name" value="GAL4"/>
    <property type="match status" value="1"/>
</dbReference>
<dbReference type="Gene3D" id="4.10.240.10">
    <property type="entry name" value="Zn(2)-C6 fungal-type DNA-binding domain"/>
    <property type="match status" value="1"/>
</dbReference>
<reference evidence="3" key="1">
    <citation type="journal article" date="2020" name="Stud. Mycol.">
        <title>101 Dothideomycetes genomes: a test case for predicting lifestyles and emergence of pathogens.</title>
        <authorList>
            <person name="Haridas S."/>
            <person name="Albert R."/>
            <person name="Binder M."/>
            <person name="Bloem J."/>
            <person name="Labutti K."/>
            <person name="Salamov A."/>
            <person name="Andreopoulos B."/>
            <person name="Baker S."/>
            <person name="Barry K."/>
            <person name="Bills G."/>
            <person name="Bluhm B."/>
            <person name="Cannon C."/>
            <person name="Castanera R."/>
            <person name="Culley D."/>
            <person name="Daum C."/>
            <person name="Ezra D."/>
            <person name="Gonzalez J."/>
            <person name="Henrissat B."/>
            <person name="Kuo A."/>
            <person name="Liang C."/>
            <person name="Lipzen A."/>
            <person name="Lutzoni F."/>
            <person name="Magnuson J."/>
            <person name="Mondo S."/>
            <person name="Nolan M."/>
            <person name="Ohm R."/>
            <person name="Pangilinan J."/>
            <person name="Park H.-J."/>
            <person name="Ramirez L."/>
            <person name="Alfaro M."/>
            <person name="Sun H."/>
            <person name="Tritt A."/>
            <person name="Yoshinaga Y."/>
            <person name="Zwiers L.-H."/>
            <person name="Turgeon B."/>
            <person name="Goodwin S."/>
            <person name="Spatafora J."/>
            <person name="Crous P."/>
            <person name="Grigoriev I."/>
        </authorList>
    </citation>
    <scope>NUCLEOTIDE SEQUENCE</scope>
    <source>
        <strain evidence="3">CBS 121739</strain>
    </source>
</reference>
<evidence type="ECO:0000313" key="4">
    <source>
        <dbReference type="Proteomes" id="UP000799437"/>
    </source>
</evidence>
<feature type="domain" description="Zn(2)-C6 fungal-type" evidence="2">
    <location>
        <begin position="22"/>
        <end position="52"/>
    </location>
</feature>
<proteinExistence type="predicted"/>
<dbReference type="RefSeq" id="XP_033596792.1">
    <property type="nucleotide sequence ID" value="XM_033747570.1"/>
</dbReference>
<organism evidence="3 4">
    <name type="scientific">Pseudovirgaria hyperparasitica</name>
    <dbReference type="NCBI Taxonomy" id="470096"/>
    <lineage>
        <taxon>Eukaryota</taxon>
        <taxon>Fungi</taxon>
        <taxon>Dikarya</taxon>
        <taxon>Ascomycota</taxon>
        <taxon>Pezizomycotina</taxon>
        <taxon>Dothideomycetes</taxon>
        <taxon>Dothideomycetes incertae sedis</taxon>
        <taxon>Acrospermales</taxon>
        <taxon>Acrospermaceae</taxon>
        <taxon>Pseudovirgaria</taxon>
    </lineage>
</organism>
<dbReference type="GO" id="GO:0000981">
    <property type="term" value="F:DNA-binding transcription factor activity, RNA polymerase II-specific"/>
    <property type="evidence" value="ECO:0007669"/>
    <property type="project" value="InterPro"/>
</dbReference>
<dbReference type="PANTHER" id="PTHR47657:SF14">
    <property type="entry name" value="ZN(2)-C6 FUNGAL-TYPE DOMAIN-CONTAINING PROTEIN"/>
    <property type="match status" value="1"/>
</dbReference>
<dbReference type="GeneID" id="54488624"/>
<sequence>MSMMSITSEFKFRRPHGKSRNGCLRCKQQRKKCDEIKPSCSRCVAYGYTCCYPQAKSSQKSLVRLKRQVLDGISTRSSTRELSILKEYATKPQSFGRIDTPTPLAESFGFFGATELVLFGDYITRTGRLVAFDQDELYVLQVGVPNLALRSRPLMASVLAFSGVSRCFQLAQGKSVTQAIMNRIVHTLELAGQHYQIALREMQVAALEPGCYDIVLANAALMVMYGLADQSLRIRLAMMTIEGKTEPDSRVQPGQGDWMMLVRTAHLAFVGVLSSPEYVHDGYPSWDCSEDKPGYERTAGHECVVLCPESGPTKETSRLVLPIIAGTYSCAFEKLRTRVESQKLDMLLDGDHTYESSPSNRLRIDDCVTAMEVLQKVASAMFSSEDHSPPGHMSPNSHIFRNNTLPTNGSPWLRTYLARVTSAEPSKLLRRTIMSFLNLVPTNFITFVQHVTTVPKEVNSLHLNIQPAGSHYGRWCPVEQLAAEIFAYWLVLVTLLDGVWWIGNLGEWELERFLSIVDLQCSNHCSKESWWPRSMLTVRKHILR</sequence>
<dbReference type="InterPro" id="IPR036864">
    <property type="entry name" value="Zn2-C6_fun-type_DNA-bd_sf"/>
</dbReference>
<dbReference type="EMBL" id="ML996581">
    <property type="protein sequence ID" value="KAF2754341.1"/>
    <property type="molecule type" value="Genomic_DNA"/>
</dbReference>